<keyword evidence="3" id="KW-1185">Reference proteome</keyword>
<dbReference type="GO" id="GO:0005880">
    <property type="term" value="C:nuclear microtubule"/>
    <property type="evidence" value="ECO:0007669"/>
    <property type="project" value="TreeGrafter"/>
</dbReference>
<reference evidence="2" key="1">
    <citation type="submission" date="2018-05" db="EMBL/GenBank/DDBJ databases">
        <title>Draft genome of Mucuna pruriens seed.</title>
        <authorList>
            <person name="Nnadi N.E."/>
            <person name="Vos R."/>
            <person name="Hasami M.H."/>
            <person name="Devisetty U.K."/>
            <person name="Aguiy J.C."/>
        </authorList>
    </citation>
    <scope>NUCLEOTIDE SEQUENCE [LARGE SCALE GENOMIC DNA]</scope>
    <source>
        <strain evidence="2">JCA_2017</strain>
    </source>
</reference>
<name>A0A371EB66_MUCPR</name>
<dbReference type="GO" id="GO:0008017">
    <property type="term" value="F:microtubule binding"/>
    <property type="evidence" value="ECO:0007669"/>
    <property type="project" value="TreeGrafter"/>
</dbReference>
<dbReference type="Pfam" id="PF04484">
    <property type="entry name" value="QWRF"/>
    <property type="match status" value="1"/>
</dbReference>
<protein>
    <submittedName>
        <fullName evidence="2">QWRF motif-containing protein 3</fullName>
    </submittedName>
</protein>
<dbReference type="PANTHER" id="PTHR31807:SF31">
    <property type="entry name" value="QWRF MOTIF PROTEIN (DUF566)-RELATED"/>
    <property type="match status" value="1"/>
</dbReference>
<proteinExistence type="inferred from homology"/>
<evidence type="ECO:0000313" key="2">
    <source>
        <dbReference type="EMBL" id="RDX63282.1"/>
    </source>
</evidence>
<evidence type="ECO:0000256" key="1">
    <source>
        <dbReference type="ARBA" id="ARBA00010016"/>
    </source>
</evidence>
<dbReference type="Proteomes" id="UP000257109">
    <property type="component" value="Unassembled WGS sequence"/>
</dbReference>
<dbReference type="AlphaFoldDB" id="A0A371EB66"/>
<organism evidence="2 3">
    <name type="scientific">Mucuna pruriens</name>
    <name type="common">Velvet bean</name>
    <name type="synonym">Dolichos pruriens</name>
    <dbReference type="NCBI Taxonomy" id="157652"/>
    <lineage>
        <taxon>Eukaryota</taxon>
        <taxon>Viridiplantae</taxon>
        <taxon>Streptophyta</taxon>
        <taxon>Embryophyta</taxon>
        <taxon>Tracheophyta</taxon>
        <taxon>Spermatophyta</taxon>
        <taxon>Magnoliopsida</taxon>
        <taxon>eudicotyledons</taxon>
        <taxon>Gunneridae</taxon>
        <taxon>Pentapetalae</taxon>
        <taxon>rosids</taxon>
        <taxon>fabids</taxon>
        <taxon>Fabales</taxon>
        <taxon>Fabaceae</taxon>
        <taxon>Papilionoideae</taxon>
        <taxon>50 kb inversion clade</taxon>
        <taxon>NPAAA clade</taxon>
        <taxon>indigoferoid/millettioid clade</taxon>
        <taxon>Phaseoleae</taxon>
        <taxon>Mucuna</taxon>
    </lineage>
</organism>
<evidence type="ECO:0000313" key="3">
    <source>
        <dbReference type="Proteomes" id="UP000257109"/>
    </source>
</evidence>
<gene>
    <name evidence="2" type="primary">QWRF3</name>
    <name evidence="2" type="ORF">CR513_58313</name>
</gene>
<dbReference type="EMBL" id="QJKJ01014992">
    <property type="protein sequence ID" value="RDX63282.1"/>
    <property type="molecule type" value="Genomic_DNA"/>
</dbReference>
<dbReference type="STRING" id="157652.A0A371EB66"/>
<comment type="caution">
    <text evidence="2">The sequence shown here is derived from an EMBL/GenBank/DDBJ whole genome shotgun (WGS) entry which is preliminary data.</text>
</comment>
<dbReference type="GO" id="GO:0005737">
    <property type="term" value="C:cytoplasm"/>
    <property type="evidence" value="ECO:0007669"/>
    <property type="project" value="TreeGrafter"/>
</dbReference>
<comment type="similarity">
    <text evidence="1">Belongs to the QWRF family.</text>
</comment>
<dbReference type="GO" id="GO:0051225">
    <property type="term" value="P:spindle assembly"/>
    <property type="evidence" value="ECO:0007669"/>
    <property type="project" value="TreeGrafter"/>
</dbReference>
<dbReference type="OrthoDB" id="774923at2759"/>
<sequence length="289" mass="32466">METRGGTSDDSSWVVKSTQKAVKKANSIFGYVSSKSQWALPHGKSGGTLSLSSFKPQHKSVEKILTMGVDLFKTKKSSKSDAIHELRLLDNRLIQWRFANARAHAANHNISLQAESDLICALDGLAKLQYAVVLSRIEFEREKLELKLSFVLHSQKGLLEKWGSMERQHVAAITAIRECLYSVACRVFLLEGAKVDTKLASISQRRAKNLTDSMKSMLSTFSPLADKTAELLSELAEVVVQEKFLLQEFDDIFHTMCVLELKETSLMCNLIQLSVEKEKYQKLQLLSEV</sequence>
<dbReference type="PANTHER" id="PTHR31807">
    <property type="entry name" value="AUGMIN FAMILY MEMBER"/>
    <property type="match status" value="1"/>
</dbReference>
<accession>A0A371EB66</accession>
<dbReference type="InterPro" id="IPR007573">
    <property type="entry name" value="QWRF"/>
</dbReference>
<feature type="non-terminal residue" evidence="2">
    <location>
        <position position="1"/>
    </location>
</feature>